<accession>A0A6G1SBF7</accession>
<evidence type="ECO:0000256" key="5">
    <source>
        <dbReference type="ARBA" id="ARBA00022490"/>
    </source>
</evidence>
<evidence type="ECO:0000256" key="11">
    <source>
        <dbReference type="ARBA" id="ARBA00033126"/>
    </source>
</evidence>
<evidence type="ECO:0000256" key="3">
    <source>
        <dbReference type="ARBA" id="ARBA00008146"/>
    </source>
</evidence>
<protein>
    <recommendedName>
        <fullName evidence="4 13">Small nuclear ribonucleoprotein Sm D3</fullName>
        <shortName evidence="13">Sm-D3</shortName>
    </recommendedName>
    <alternativeName>
        <fullName evidence="11 13">snRNP core protein D3</fullName>
    </alternativeName>
</protein>
<proteinExistence type="inferred from homology"/>
<dbReference type="PANTHER" id="PTHR23338">
    <property type="entry name" value="SMALL NUCLEAR RIBONUCLEOPROTEIN SM"/>
    <property type="match status" value="1"/>
</dbReference>
<feature type="domain" description="Sm" evidence="15">
    <location>
        <begin position="5"/>
        <end position="77"/>
    </location>
</feature>
<dbReference type="PROSITE" id="PS52002">
    <property type="entry name" value="SM"/>
    <property type="match status" value="1"/>
</dbReference>
<keyword evidence="9 13" id="KW-0539">Nucleus</keyword>
<keyword evidence="5" id="KW-0963">Cytoplasm</keyword>
<comment type="function">
    <text evidence="12">Plays a role in pre-mRNA splicing as a core component of the spliceosomal U1, U2, U4 and U5 small nuclear ribonucleoproteins (snRNPs), the building blocks of the spliceosome.</text>
</comment>
<comment type="similarity">
    <text evidence="3 13">Belongs to the snRNP core protein family.</text>
</comment>
<dbReference type="EMBL" id="GGYP01002726">
    <property type="protein sequence ID" value="MDE47497.1"/>
    <property type="molecule type" value="Transcribed_RNA"/>
</dbReference>
<evidence type="ECO:0000256" key="6">
    <source>
        <dbReference type="ARBA" id="ARBA00022664"/>
    </source>
</evidence>
<evidence type="ECO:0000313" key="16">
    <source>
        <dbReference type="EMBL" id="MDE47497.1"/>
    </source>
</evidence>
<feature type="compositionally biased region" description="Polar residues" evidence="14">
    <location>
        <begin position="84"/>
        <end position="101"/>
    </location>
</feature>
<evidence type="ECO:0000256" key="2">
    <source>
        <dbReference type="ARBA" id="ARBA00004514"/>
    </source>
</evidence>
<name>A0A6G1SBF7_9ACAR</name>
<evidence type="ECO:0000256" key="10">
    <source>
        <dbReference type="ARBA" id="ARBA00023274"/>
    </source>
</evidence>
<evidence type="ECO:0000313" key="18">
    <source>
        <dbReference type="EMBL" id="MDE49779.1"/>
    </source>
</evidence>
<keyword evidence="7" id="KW-0747">Spliceosome</keyword>
<dbReference type="FunFam" id="2.30.30.100:FF:000002">
    <property type="entry name" value="Small nuclear ribonucleoprotein Sm D3"/>
    <property type="match status" value="1"/>
</dbReference>
<dbReference type="GO" id="GO:0005829">
    <property type="term" value="C:cytosol"/>
    <property type="evidence" value="ECO:0007669"/>
    <property type="project" value="UniProtKB-SubCell"/>
</dbReference>
<evidence type="ECO:0000256" key="7">
    <source>
        <dbReference type="ARBA" id="ARBA00022728"/>
    </source>
</evidence>
<dbReference type="InterPro" id="IPR027141">
    <property type="entry name" value="LSm4/Sm_D1/D3"/>
</dbReference>
<dbReference type="Gene3D" id="2.30.30.100">
    <property type="match status" value="1"/>
</dbReference>
<dbReference type="InterPro" id="IPR034099">
    <property type="entry name" value="SmD3"/>
</dbReference>
<evidence type="ECO:0000256" key="1">
    <source>
        <dbReference type="ARBA" id="ARBA00004123"/>
    </source>
</evidence>
<dbReference type="InterPro" id="IPR010920">
    <property type="entry name" value="LSM_dom_sf"/>
</dbReference>
<keyword evidence="8 13" id="KW-0508">mRNA splicing</keyword>
<keyword evidence="6 13" id="KW-0507">mRNA processing</keyword>
<feature type="compositionally biased region" description="Basic residues" evidence="14">
    <location>
        <begin position="104"/>
        <end position="122"/>
    </location>
</feature>
<dbReference type="InterPro" id="IPR001163">
    <property type="entry name" value="Sm_dom_euk/arc"/>
</dbReference>
<evidence type="ECO:0000256" key="9">
    <source>
        <dbReference type="ARBA" id="ARBA00023242"/>
    </source>
</evidence>
<dbReference type="Pfam" id="PF01423">
    <property type="entry name" value="LSM"/>
    <property type="match status" value="1"/>
</dbReference>
<comment type="subcellular location">
    <subcellularLocation>
        <location evidence="2">Cytoplasm</location>
        <location evidence="2">Cytosol</location>
    </subcellularLocation>
    <subcellularLocation>
        <location evidence="1 13">Nucleus</location>
    </subcellularLocation>
</comment>
<sequence>MSIGVPLKILHEAEGHIITCETVDGEVYRGKLVEAEDSMNLQMTNISVTHRDGSVTGMQGCFLRGSKIVFVTMPDILKHAPVFNKTTNKGSSSAQAPTTNILKARGRGLGRNRPTSSRRPKQ</sequence>
<evidence type="ECO:0000256" key="13">
    <source>
        <dbReference type="RuleBase" id="RU365050"/>
    </source>
</evidence>
<evidence type="ECO:0000313" key="17">
    <source>
        <dbReference type="EMBL" id="MDE48860.1"/>
    </source>
</evidence>
<evidence type="ECO:0000256" key="8">
    <source>
        <dbReference type="ARBA" id="ARBA00023187"/>
    </source>
</evidence>
<dbReference type="GO" id="GO:0005681">
    <property type="term" value="C:spliceosomal complex"/>
    <property type="evidence" value="ECO:0007669"/>
    <property type="project" value="UniProtKB-KW"/>
</dbReference>
<gene>
    <name evidence="16" type="primary">SmD3_0</name>
    <name evidence="17" type="synonym">SmD3_1</name>
    <name evidence="18" type="synonym">SmD3_2</name>
    <name evidence="16" type="ORF">g.7510</name>
    <name evidence="17" type="ORF">g.7511</name>
    <name evidence="18" type="ORF">g.7512</name>
</gene>
<dbReference type="CDD" id="cd01721">
    <property type="entry name" value="Sm_D3"/>
    <property type="match status" value="1"/>
</dbReference>
<dbReference type="GO" id="GO:0003723">
    <property type="term" value="F:RNA binding"/>
    <property type="evidence" value="ECO:0007669"/>
    <property type="project" value="InterPro"/>
</dbReference>
<dbReference type="EMBL" id="GGYP01004089">
    <property type="protein sequence ID" value="MDE48860.1"/>
    <property type="molecule type" value="Transcribed_RNA"/>
</dbReference>
<dbReference type="SMART" id="SM00651">
    <property type="entry name" value="Sm"/>
    <property type="match status" value="1"/>
</dbReference>
<keyword evidence="10 13" id="KW-0687">Ribonucleoprotein</keyword>
<evidence type="ECO:0000256" key="12">
    <source>
        <dbReference type="ARBA" id="ARBA00058057"/>
    </source>
</evidence>
<dbReference type="AlphaFoldDB" id="A0A6G1SBF7"/>
<evidence type="ECO:0000256" key="4">
    <source>
        <dbReference type="ARBA" id="ARBA00020160"/>
    </source>
</evidence>
<dbReference type="InterPro" id="IPR047575">
    <property type="entry name" value="Sm"/>
</dbReference>
<feature type="region of interest" description="Disordered" evidence="14">
    <location>
        <begin position="83"/>
        <end position="122"/>
    </location>
</feature>
<evidence type="ECO:0000256" key="14">
    <source>
        <dbReference type="SAM" id="MobiDB-lite"/>
    </source>
</evidence>
<dbReference type="EMBL" id="GGYP01005008">
    <property type="protein sequence ID" value="MDE49779.1"/>
    <property type="molecule type" value="Transcribed_RNA"/>
</dbReference>
<organism evidence="16">
    <name type="scientific">Aceria tosichella</name>
    <name type="common">wheat curl mite</name>
    <dbReference type="NCBI Taxonomy" id="561515"/>
    <lineage>
        <taxon>Eukaryota</taxon>
        <taxon>Metazoa</taxon>
        <taxon>Ecdysozoa</taxon>
        <taxon>Arthropoda</taxon>
        <taxon>Chelicerata</taxon>
        <taxon>Arachnida</taxon>
        <taxon>Acari</taxon>
        <taxon>Acariformes</taxon>
        <taxon>Trombidiformes</taxon>
        <taxon>Prostigmata</taxon>
        <taxon>Eupodina</taxon>
        <taxon>Eriophyoidea</taxon>
        <taxon>Eriophyidae</taxon>
        <taxon>Eriophyinae</taxon>
        <taxon>Aceriini</taxon>
        <taxon>Aceria</taxon>
    </lineage>
</organism>
<evidence type="ECO:0000259" key="15">
    <source>
        <dbReference type="PROSITE" id="PS52002"/>
    </source>
</evidence>
<dbReference type="SUPFAM" id="SSF50182">
    <property type="entry name" value="Sm-like ribonucleoproteins"/>
    <property type="match status" value="1"/>
</dbReference>
<dbReference type="GO" id="GO:0000387">
    <property type="term" value="P:spliceosomal snRNP assembly"/>
    <property type="evidence" value="ECO:0007669"/>
    <property type="project" value="UniProtKB-UniRule"/>
</dbReference>
<reference evidence="16" key="1">
    <citation type="submission" date="2018-10" db="EMBL/GenBank/DDBJ databases">
        <title>Transcriptome assembly of Aceria tosichella (Wheat curl mite) Type 2.</title>
        <authorList>
            <person name="Scully E.D."/>
            <person name="Geib S.M."/>
            <person name="Palmer N.A."/>
            <person name="Gupta A.K."/>
            <person name="Sarath G."/>
            <person name="Tatineni S."/>
        </authorList>
    </citation>
    <scope>NUCLEOTIDE SEQUENCE</scope>
    <source>
        <strain evidence="16">LincolnNE</strain>
    </source>
</reference>